<dbReference type="AlphaFoldDB" id="A0A0K1Q5T2"/>
<reference evidence="2 3" key="1">
    <citation type="submission" date="2015-08" db="EMBL/GenBank/DDBJ databases">
        <authorList>
            <person name="Babu N.S."/>
            <person name="Beckwith C.J."/>
            <person name="Beseler K.G."/>
            <person name="Brison A."/>
            <person name="Carone J.V."/>
            <person name="Caskin T.P."/>
            <person name="Diamond M."/>
            <person name="Durham M.E."/>
            <person name="Foxe J.M."/>
            <person name="Go M."/>
            <person name="Henderson B.A."/>
            <person name="Jones I.B."/>
            <person name="McGettigan J.A."/>
            <person name="Micheletti S.J."/>
            <person name="Nasrallah M.E."/>
            <person name="Ortiz D."/>
            <person name="Piller C.R."/>
            <person name="Privatt S.R."/>
            <person name="Schneider S.L."/>
            <person name="Sharp S."/>
            <person name="Smith T.C."/>
            <person name="Stanton J.D."/>
            <person name="Ullery H.E."/>
            <person name="Wilson R.J."/>
            <person name="Serrano M.G."/>
            <person name="Buck G."/>
            <person name="Lee V."/>
            <person name="Wang Y."/>
            <person name="Carvalho R."/>
            <person name="Voegtly L."/>
            <person name="Shi R."/>
            <person name="Duckworth R."/>
            <person name="Johnson A."/>
            <person name="Loviza R."/>
            <person name="Walstead R."/>
            <person name="Shah Z."/>
            <person name="Kiflezghi M."/>
            <person name="Wade K."/>
            <person name="Ball S.L."/>
            <person name="Bradley K.W."/>
            <person name="Asai D.J."/>
            <person name="Bowman C.A."/>
            <person name="Russell D.A."/>
            <person name="Pope W.H."/>
            <person name="Jacobs-Sera D."/>
            <person name="Hendrix R.W."/>
            <person name="Hatfull G.F."/>
        </authorList>
    </citation>
    <scope>NUCLEOTIDE SEQUENCE [LARGE SCALE GENOMIC DNA]</scope>
    <source>
        <strain evidence="2 3">DSM 27648</strain>
    </source>
</reference>
<feature type="compositionally biased region" description="Low complexity" evidence="1">
    <location>
        <begin position="10"/>
        <end position="35"/>
    </location>
</feature>
<name>A0A0K1Q5T2_9BACT</name>
<proteinExistence type="predicted"/>
<keyword evidence="3" id="KW-1185">Reference proteome</keyword>
<evidence type="ECO:0000313" key="3">
    <source>
        <dbReference type="Proteomes" id="UP000064967"/>
    </source>
</evidence>
<gene>
    <name evidence="2" type="ORF">AKJ09_07752</name>
</gene>
<feature type="region of interest" description="Disordered" evidence="1">
    <location>
        <begin position="191"/>
        <end position="214"/>
    </location>
</feature>
<dbReference type="STRING" id="1391654.AKJ09_07752"/>
<accession>A0A0K1Q5T2</accession>
<protein>
    <submittedName>
        <fullName evidence="2">Uncharacterized protein</fullName>
    </submittedName>
</protein>
<feature type="region of interest" description="Disordered" evidence="1">
    <location>
        <begin position="137"/>
        <end position="161"/>
    </location>
</feature>
<dbReference type="Proteomes" id="UP000064967">
    <property type="component" value="Chromosome"/>
</dbReference>
<feature type="region of interest" description="Disordered" evidence="1">
    <location>
        <begin position="1"/>
        <end position="46"/>
    </location>
</feature>
<evidence type="ECO:0000256" key="1">
    <source>
        <dbReference type="SAM" id="MobiDB-lite"/>
    </source>
</evidence>
<dbReference type="KEGG" id="llu:AKJ09_07752"/>
<organism evidence="2 3">
    <name type="scientific">Labilithrix luteola</name>
    <dbReference type="NCBI Taxonomy" id="1391654"/>
    <lineage>
        <taxon>Bacteria</taxon>
        <taxon>Pseudomonadati</taxon>
        <taxon>Myxococcota</taxon>
        <taxon>Polyangia</taxon>
        <taxon>Polyangiales</taxon>
        <taxon>Labilitrichaceae</taxon>
        <taxon>Labilithrix</taxon>
    </lineage>
</organism>
<sequence length="244" mass="25156">MGCGGGGKPAEGPGEAADSGAEPSGESGENAASSEGDGGAPVEKKDECVGFDIGNIEDVLMKSACEEPSAKPDSLPTVDMKGKLEVTVAASPTKVAPGGKSDLVVTFANKTKAPLTLHFRIDPVPRFDTETFDAKNKRVDMPAGNPPPPPKGQSAPPPSEVKAAKVTIAPNGFARARVPWEAVKMKWAPEKVRGTSPEKGYPRNPAGPLPKGKYTVKVKTPLVGVSEGSDHEVSAPKVELEIGG</sequence>
<evidence type="ECO:0000313" key="2">
    <source>
        <dbReference type="EMBL" id="AKV01089.1"/>
    </source>
</evidence>
<feature type="compositionally biased region" description="Pro residues" evidence="1">
    <location>
        <begin position="144"/>
        <end position="159"/>
    </location>
</feature>
<dbReference type="EMBL" id="CP012333">
    <property type="protein sequence ID" value="AKV01089.1"/>
    <property type="molecule type" value="Genomic_DNA"/>
</dbReference>